<dbReference type="InterPro" id="IPR036388">
    <property type="entry name" value="WH-like_DNA-bd_sf"/>
</dbReference>
<dbReference type="SMART" id="SM00418">
    <property type="entry name" value="HTH_ARSR"/>
    <property type="match status" value="1"/>
</dbReference>
<proteinExistence type="predicted"/>
<dbReference type="InterPro" id="IPR011991">
    <property type="entry name" value="ArsR-like_HTH"/>
</dbReference>
<protein>
    <submittedName>
        <fullName evidence="6">DNA-binding transcriptional regulator, ArsR family</fullName>
    </submittedName>
</protein>
<dbReference type="GO" id="GO:0003677">
    <property type="term" value="F:DNA binding"/>
    <property type="evidence" value="ECO:0007669"/>
    <property type="project" value="UniProtKB-KW"/>
</dbReference>
<accession>A0A1N6VLA7</accession>
<name>A0A1N6VLA7_9SPIO</name>
<dbReference type="PROSITE" id="PS50987">
    <property type="entry name" value="HTH_ARSR_2"/>
    <property type="match status" value="1"/>
</dbReference>
<dbReference type="OrthoDB" id="9798835at2"/>
<organism evidence="6 7">
    <name type="scientific">Alkalispirochaeta americana</name>
    <dbReference type="NCBI Taxonomy" id="159291"/>
    <lineage>
        <taxon>Bacteria</taxon>
        <taxon>Pseudomonadati</taxon>
        <taxon>Spirochaetota</taxon>
        <taxon>Spirochaetia</taxon>
        <taxon>Spirochaetales</taxon>
        <taxon>Spirochaetaceae</taxon>
        <taxon>Alkalispirochaeta</taxon>
    </lineage>
</organism>
<keyword evidence="2 6" id="KW-0238">DNA-binding</keyword>
<dbReference type="InterPro" id="IPR001845">
    <property type="entry name" value="HTH_ArsR_DNA-bd_dom"/>
</dbReference>
<keyword evidence="1" id="KW-0805">Transcription regulation</keyword>
<dbReference type="RefSeq" id="WP_076489413.1">
    <property type="nucleotide sequence ID" value="NZ_FTMS01000015.1"/>
</dbReference>
<evidence type="ECO:0000313" key="7">
    <source>
        <dbReference type="Proteomes" id="UP000186400"/>
    </source>
</evidence>
<dbReference type="GO" id="GO:0003700">
    <property type="term" value="F:DNA-binding transcription factor activity"/>
    <property type="evidence" value="ECO:0007669"/>
    <property type="project" value="InterPro"/>
</dbReference>
<dbReference type="Pfam" id="PF01022">
    <property type="entry name" value="HTH_5"/>
    <property type="match status" value="1"/>
</dbReference>
<dbReference type="Gene3D" id="1.10.10.10">
    <property type="entry name" value="Winged helix-like DNA-binding domain superfamily/Winged helix DNA-binding domain"/>
    <property type="match status" value="1"/>
</dbReference>
<dbReference type="InterPro" id="IPR051081">
    <property type="entry name" value="HTH_MetalResp_TranReg"/>
</dbReference>
<dbReference type="PANTHER" id="PTHR33154:SF18">
    <property type="entry name" value="ARSENICAL RESISTANCE OPERON REPRESSOR"/>
    <property type="match status" value="1"/>
</dbReference>
<dbReference type="Proteomes" id="UP000186400">
    <property type="component" value="Unassembled WGS sequence"/>
</dbReference>
<sequence>MSTYSTSGTAGCCSDESVDLCAEKLKVCGHPMRLRLLCRIARGEEACVSELWTCLGQPQPVVSQHLVALKQKGVVESEVRGNRRVYRIIDPFIENLIFALQAGIIAPDRAPGDWTSDRTPQEPPEDPENARESRNTTPVEEALTKTCC</sequence>
<dbReference type="PRINTS" id="PR00778">
    <property type="entry name" value="HTHARSR"/>
</dbReference>
<dbReference type="PANTHER" id="PTHR33154">
    <property type="entry name" value="TRANSCRIPTIONAL REGULATOR, ARSR FAMILY"/>
    <property type="match status" value="1"/>
</dbReference>
<dbReference type="NCBIfam" id="NF033788">
    <property type="entry name" value="HTH_metalloreg"/>
    <property type="match status" value="1"/>
</dbReference>
<feature type="domain" description="HTH arsR-type" evidence="5">
    <location>
        <begin position="13"/>
        <end position="108"/>
    </location>
</feature>
<feature type="region of interest" description="Disordered" evidence="4">
    <location>
        <begin position="109"/>
        <end position="148"/>
    </location>
</feature>
<dbReference type="AlphaFoldDB" id="A0A1N6VLA7"/>
<evidence type="ECO:0000256" key="3">
    <source>
        <dbReference type="ARBA" id="ARBA00023163"/>
    </source>
</evidence>
<dbReference type="EMBL" id="FTMS01000015">
    <property type="protein sequence ID" value="SIQ78673.1"/>
    <property type="molecule type" value="Genomic_DNA"/>
</dbReference>
<keyword evidence="7" id="KW-1185">Reference proteome</keyword>
<evidence type="ECO:0000256" key="4">
    <source>
        <dbReference type="SAM" id="MobiDB-lite"/>
    </source>
</evidence>
<gene>
    <name evidence="6" type="ORF">SAMN05920897_11512</name>
</gene>
<keyword evidence="3" id="KW-0804">Transcription</keyword>
<evidence type="ECO:0000313" key="6">
    <source>
        <dbReference type="EMBL" id="SIQ78673.1"/>
    </source>
</evidence>
<dbReference type="STRING" id="159291.SAMN05920897_11512"/>
<reference evidence="6 7" key="1">
    <citation type="submission" date="2017-01" db="EMBL/GenBank/DDBJ databases">
        <authorList>
            <person name="Mah S.A."/>
            <person name="Swanson W.J."/>
            <person name="Moy G.W."/>
            <person name="Vacquier V.D."/>
        </authorList>
    </citation>
    <scope>NUCLEOTIDE SEQUENCE [LARGE SCALE GENOMIC DNA]</scope>
    <source>
        <strain evidence="6 7">ASpG1</strain>
    </source>
</reference>
<dbReference type="InterPro" id="IPR036390">
    <property type="entry name" value="WH_DNA-bd_sf"/>
</dbReference>
<dbReference type="CDD" id="cd00090">
    <property type="entry name" value="HTH_ARSR"/>
    <property type="match status" value="1"/>
</dbReference>
<evidence type="ECO:0000256" key="2">
    <source>
        <dbReference type="ARBA" id="ARBA00023125"/>
    </source>
</evidence>
<dbReference type="SUPFAM" id="SSF46785">
    <property type="entry name" value="Winged helix' DNA-binding domain"/>
    <property type="match status" value="1"/>
</dbReference>
<evidence type="ECO:0000259" key="5">
    <source>
        <dbReference type="PROSITE" id="PS50987"/>
    </source>
</evidence>
<evidence type="ECO:0000256" key="1">
    <source>
        <dbReference type="ARBA" id="ARBA00023015"/>
    </source>
</evidence>